<dbReference type="EMBL" id="JAUBDI010000022">
    <property type="protein sequence ID" value="MDW0114775.1"/>
    <property type="molecule type" value="Genomic_DNA"/>
</dbReference>
<evidence type="ECO:0000313" key="4">
    <source>
        <dbReference type="Proteomes" id="UP001282284"/>
    </source>
</evidence>
<feature type="signal peptide" evidence="2">
    <location>
        <begin position="1"/>
        <end position="26"/>
    </location>
</feature>
<accession>A0ABU4GEN0</accession>
<dbReference type="RefSeq" id="WP_317946069.1">
    <property type="nucleotide sequence ID" value="NZ_JAUBDI010000022.1"/>
</dbReference>
<evidence type="ECO:0000256" key="2">
    <source>
        <dbReference type="SAM" id="SignalP"/>
    </source>
</evidence>
<dbReference type="Proteomes" id="UP001282284">
    <property type="component" value="Unassembled WGS sequence"/>
</dbReference>
<gene>
    <name evidence="3" type="ORF">QT711_16385</name>
</gene>
<feature type="chain" id="PRO_5047101570" description="Lipoprotein" evidence="2">
    <location>
        <begin position="27"/>
        <end position="195"/>
    </location>
</feature>
<dbReference type="PROSITE" id="PS51257">
    <property type="entry name" value="PROKAR_LIPOPROTEIN"/>
    <property type="match status" value="1"/>
</dbReference>
<evidence type="ECO:0000256" key="1">
    <source>
        <dbReference type="SAM" id="MobiDB-lite"/>
    </source>
</evidence>
<reference evidence="3 4" key="1">
    <citation type="submission" date="2023-06" db="EMBL/GenBank/DDBJ databases">
        <title>Sporosarcina sp. nov., isolated from Korean traditional fermented seafood 'Jeotgal'.</title>
        <authorList>
            <person name="Yang A.I."/>
            <person name="Shin N.-R."/>
        </authorList>
    </citation>
    <scope>NUCLEOTIDE SEQUENCE [LARGE SCALE GENOMIC DNA]</scope>
    <source>
        <strain evidence="3 4">KCTC13119</strain>
    </source>
</reference>
<proteinExistence type="predicted"/>
<protein>
    <recommendedName>
        <fullName evidence="5">Lipoprotein</fullName>
    </recommendedName>
</protein>
<keyword evidence="2" id="KW-0732">Signal</keyword>
<feature type="region of interest" description="Disordered" evidence="1">
    <location>
        <begin position="28"/>
        <end position="48"/>
    </location>
</feature>
<feature type="compositionally biased region" description="Polar residues" evidence="1">
    <location>
        <begin position="28"/>
        <end position="41"/>
    </location>
</feature>
<evidence type="ECO:0000313" key="3">
    <source>
        <dbReference type="EMBL" id="MDW0114775.1"/>
    </source>
</evidence>
<name>A0ABU4GEN0_9BACL</name>
<comment type="caution">
    <text evidence="3">The sequence shown here is derived from an EMBL/GenBank/DDBJ whole genome shotgun (WGS) entry which is preliminary data.</text>
</comment>
<sequence>MRTIQNLLIIMSICSLFVVGCSPATTDLNNSGNSGESAQPNEKTDEEITDAAKESELVDYFLPDTSKAMFIGEGNEYADLDIDYAHPFKNYVIVHENNGGTLIRYIYKIESDQILRLDQRVIELKEDFPSLDELQAMEPNGIYLEKPFEVGTTFDEWKIVETDITLETPYQTFDHVFVIELYLASRKCIVWQLKM</sequence>
<evidence type="ECO:0008006" key="5">
    <source>
        <dbReference type="Google" id="ProtNLM"/>
    </source>
</evidence>
<organism evidence="3 4">
    <name type="scientific">Sporosarcina saromensis</name>
    <dbReference type="NCBI Taxonomy" id="359365"/>
    <lineage>
        <taxon>Bacteria</taxon>
        <taxon>Bacillati</taxon>
        <taxon>Bacillota</taxon>
        <taxon>Bacilli</taxon>
        <taxon>Bacillales</taxon>
        <taxon>Caryophanaceae</taxon>
        <taxon>Sporosarcina</taxon>
    </lineage>
</organism>
<keyword evidence="4" id="KW-1185">Reference proteome</keyword>